<name>A0A2D0NJB6_FLAN2</name>
<keyword evidence="3" id="KW-1185">Reference proteome</keyword>
<dbReference type="PANTHER" id="PTHR18964:SF149">
    <property type="entry name" value="BIFUNCTIONAL UDP-N-ACETYLGLUCOSAMINE 2-EPIMERASE_N-ACETYLMANNOSAMINE KINASE"/>
    <property type="match status" value="1"/>
</dbReference>
<protein>
    <submittedName>
        <fullName evidence="2">Sugar kinase</fullName>
    </submittedName>
</protein>
<accession>A0A2D0NJB6</accession>
<dbReference type="PROSITE" id="PS01125">
    <property type="entry name" value="ROK"/>
    <property type="match status" value="1"/>
</dbReference>
<dbReference type="EMBL" id="PDUD01000004">
    <property type="protein sequence ID" value="PHN07843.1"/>
    <property type="molecule type" value="Genomic_DNA"/>
</dbReference>
<reference evidence="2 3" key="1">
    <citation type="submission" date="2017-10" db="EMBL/GenBank/DDBJ databases">
        <title>The draft genome sequence of Lewinella nigricans NBRC 102662.</title>
        <authorList>
            <person name="Wang K."/>
        </authorList>
    </citation>
    <scope>NUCLEOTIDE SEQUENCE [LARGE SCALE GENOMIC DNA]</scope>
    <source>
        <strain evidence="2 3">NBRC 102662</strain>
    </source>
</reference>
<keyword evidence="2" id="KW-0418">Kinase</keyword>
<evidence type="ECO:0000256" key="1">
    <source>
        <dbReference type="ARBA" id="ARBA00006479"/>
    </source>
</evidence>
<proteinExistence type="inferred from homology"/>
<dbReference type="InterPro" id="IPR000600">
    <property type="entry name" value="ROK"/>
</dbReference>
<dbReference type="InterPro" id="IPR049874">
    <property type="entry name" value="ROK_cs"/>
</dbReference>
<dbReference type="Gene3D" id="3.30.420.40">
    <property type="match status" value="2"/>
</dbReference>
<comment type="similarity">
    <text evidence="1">Belongs to the ROK (NagC/XylR) family.</text>
</comment>
<comment type="caution">
    <text evidence="2">The sequence shown here is derived from an EMBL/GenBank/DDBJ whole genome shotgun (WGS) entry which is preliminary data.</text>
</comment>
<evidence type="ECO:0000313" key="2">
    <source>
        <dbReference type="EMBL" id="PHN07843.1"/>
    </source>
</evidence>
<dbReference type="GO" id="GO:0016301">
    <property type="term" value="F:kinase activity"/>
    <property type="evidence" value="ECO:0007669"/>
    <property type="project" value="UniProtKB-KW"/>
</dbReference>
<dbReference type="OrthoDB" id="9810372at2"/>
<gene>
    <name evidence="2" type="ORF">CRP01_03580</name>
</gene>
<dbReference type="CDD" id="cd23763">
    <property type="entry name" value="ASKHA_ATPase_ROK"/>
    <property type="match status" value="1"/>
</dbReference>
<dbReference type="Pfam" id="PF00480">
    <property type="entry name" value="ROK"/>
    <property type="match status" value="1"/>
</dbReference>
<dbReference type="SUPFAM" id="SSF53067">
    <property type="entry name" value="Actin-like ATPase domain"/>
    <property type="match status" value="1"/>
</dbReference>
<dbReference type="RefSeq" id="WP_099148632.1">
    <property type="nucleotide sequence ID" value="NZ_PDUD01000004.1"/>
</dbReference>
<evidence type="ECO:0000313" key="3">
    <source>
        <dbReference type="Proteomes" id="UP000223913"/>
    </source>
</evidence>
<organism evidence="2 3">
    <name type="scientific">Flavilitoribacter nigricans (strain ATCC 23147 / DSM 23189 / NBRC 102662 / NCIMB 1420 / SS-2)</name>
    <name type="common">Lewinella nigricans</name>
    <dbReference type="NCBI Taxonomy" id="1122177"/>
    <lineage>
        <taxon>Bacteria</taxon>
        <taxon>Pseudomonadati</taxon>
        <taxon>Bacteroidota</taxon>
        <taxon>Saprospiria</taxon>
        <taxon>Saprospirales</taxon>
        <taxon>Lewinellaceae</taxon>
        <taxon>Flavilitoribacter</taxon>
    </lineage>
</organism>
<keyword evidence="2" id="KW-0808">Transferase</keyword>
<dbReference type="PANTHER" id="PTHR18964">
    <property type="entry name" value="ROK (REPRESSOR, ORF, KINASE) FAMILY"/>
    <property type="match status" value="1"/>
</dbReference>
<dbReference type="Proteomes" id="UP000223913">
    <property type="component" value="Unassembled WGS sequence"/>
</dbReference>
<sequence>MKQIRMGIDIGGTYVKGVLIEADEITCRLKMETRDGREDWQRAIADMHRELTKKASGPVEAIGLSAPGIASADNRSIAYMPVRLQGLEGFNWSDYLAVEVHVLNDAHAALWAEARLGTGKGKSNLVMITLGTGVGGGLLLNGQLYQGFMQRAGHLGHISVDAASITPSITGITGSLEDAIGEAGLAARSLQRFTSTFDLVQAHRAGDSWATYLWLDSVRKLALAIASFCNAFSPDLVILAGGITKAGEDLLQPLATFLDLYEWRPGGRSTPVKLAEFQDYAGAIGAALYDGPVPQ</sequence>
<dbReference type="InterPro" id="IPR043129">
    <property type="entry name" value="ATPase_NBD"/>
</dbReference>
<dbReference type="AlphaFoldDB" id="A0A2D0NJB6"/>